<dbReference type="Pfam" id="PF18404">
    <property type="entry name" value="Glyco_transf_24"/>
    <property type="match status" value="1"/>
</dbReference>
<comment type="cofactor">
    <cofactor evidence="1">
        <name>Ca(2+)</name>
        <dbReference type="ChEBI" id="CHEBI:29108"/>
    </cofactor>
</comment>
<comment type="similarity">
    <text evidence="4">Belongs to the glycosyltransferase 8 family.</text>
</comment>
<dbReference type="FunFam" id="3.90.550.10:FF:000004">
    <property type="entry name" value="UDP-glucose glycoprotein glucosyltransferase 1"/>
    <property type="match status" value="1"/>
</dbReference>
<evidence type="ECO:0000256" key="4">
    <source>
        <dbReference type="ARBA" id="ARBA00006351"/>
    </source>
</evidence>
<evidence type="ECO:0000259" key="15">
    <source>
        <dbReference type="Pfam" id="PF18402"/>
    </source>
</evidence>
<dbReference type="GO" id="GO:0003980">
    <property type="term" value="F:UDP-glucose:glycoprotein glucosyltransferase activity"/>
    <property type="evidence" value="ECO:0007669"/>
    <property type="project" value="InterPro"/>
</dbReference>
<evidence type="ECO:0000256" key="5">
    <source>
        <dbReference type="ARBA" id="ARBA00022676"/>
    </source>
</evidence>
<evidence type="ECO:0000259" key="16">
    <source>
        <dbReference type="Pfam" id="PF18403"/>
    </source>
</evidence>
<keyword evidence="7 12" id="KW-0732">Signal</keyword>
<proteinExistence type="inferred from homology"/>
<dbReference type="EMBL" id="CAJFDH010000006">
    <property type="protein sequence ID" value="CAD5229283.1"/>
    <property type="molecule type" value="Genomic_DNA"/>
</dbReference>
<evidence type="ECO:0000256" key="11">
    <source>
        <dbReference type="ARBA" id="ARBA00048456"/>
    </source>
</evidence>
<comment type="pathway">
    <text evidence="3">Protein modification; protein glycosylation.</text>
</comment>
<dbReference type="CDD" id="cd06432">
    <property type="entry name" value="GT8_HUGT1_C_like"/>
    <property type="match status" value="1"/>
</dbReference>
<keyword evidence="6" id="KW-0808">Transferase</keyword>
<feature type="domain" description="Glucosyltransferase 24 catalytic" evidence="17">
    <location>
        <begin position="1213"/>
        <end position="1480"/>
    </location>
</feature>
<evidence type="ECO:0000256" key="12">
    <source>
        <dbReference type="SAM" id="SignalP"/>
    </source>
</evidence>
<accession>A0A811LQZ7</accession>
<comment type="catalytic activity">
    <reaction evidence="11">
        <text>N(4)-(alpha-D-Man-(1-&gt;2)-alpha-D-Man-(1-&gt;2)-alpha-D-Man-(1-&gt;3)-[alpha-D-Man-(1-&gt;2)-alpha-D-Man-(1-&gt;3)-[alpha-D-Man-(1-&gt;2)-alpha-D-Man-(1-&gt;6)]-alpha-D-Man-(1-&gt;6)]-beta-D-Man-(1-&gt;4)-beta-D-GlcNAc-(1-&gt;4)-beta-D-GlcNAc)-L-asparaginyl-[protein] (N-glucan mannose isomer 9A1,2,3B1,2,3) + UDP-alpha-D-glucose = N(4)-(alpha-D-Glc-(1-&gt;3)-alpha-D-Man-(1-&gt;2)-alpha-D-Man-(1-&gt;2)-alpha-D-Man-(1-&gt;3)-[alpha-D-Man-(1-&gt;2)-alpha-D-Man-(1-&gt;3)-[alpha-D-Man-(1-&gt;2)-alpha-D-Man-(1-&gt;6)]-alpha-D-Man-(1-&gt;6)]-beta-D-Man-(1-&gt;4)-beta-D-GlcNAc-(1-&gt;4)-beta-D-GlcNAc)-L-asparaginyl-[protein] + UDP + H(+)</text>
        <dbReference type="Rhea" id="RHEA:61304"/>
        <dbReference type="Rhea" id="RHEA-COMP:14356"/>
        <dbReference type="Rhea" id="RHEA-COMP:14357"/>
        <dbReference type="ChEBI" id="CHEBI:15378"/>
        <dbReference type="ChEBI" id="CHEBI:58223"/>
        <dbReference type="ChEBI" id="CHEBI:58885"/>
        <dbReference type="ChEBI" id="CHEBI:59080"/>
        <dbReference type="ChEBI" id="CHEBI:139493"/>
    </reaction>
</comment>
<evidence type="ECO:0000256" key="6">
    <source>
        <dbReference type="ARBA" id="ARBA00022679"/>
    </source>
</evidence>
<keyword evidence="9" id="KW-0325">Glycoprotein</keyword>
<dbReference type="EMBL" id="CAJFCW020000006">
    <property type="protein sequence ID" value="CAG9126238.1"/>
    <property type="molecule type" value="Genomic_DNA"/>
</dbReference>
<evidence type="ECO:0000313" key="18">
    <source>
        <dbReference type="EMBL" id="CAD5229283.1"/>
    </source>
</evidence>
<comment type="subcellular location">
    <subcellularLocation>
        <location evidence="2">Endoplasmic reticulum lumen</location>
    </subcellularLocation>
</comment>
<dbReference type="InterPro" id="IPR040497">
    <property type="entry name" value="Glyco_transf_24"/>
</dbReference>
<name>A0A811LQZ7_9BILA</name>
<evidence type="ECO:0000256" key="9">
    <source>
        <dbReference type="ARBA" id="ARBA00023180"/>
    </source>
</evidence>
<comment type="function">
    <text evidence="10">Recognizes glycoproteins with minor folding defects. Reglucosylates single N-glycans near the misfolded part of the protein, thus providing quality control for protein folding in the endoplasmic reticulum. Reglucosylated proteins are recognized by calreticulin for recycling to the endoplasmic reticulum and refolding or degradation.</text>
</comment>
<evidence type="ECO:0000259" key="17">
    <source>
        <dbReference type="Pfam" id="PF18404"/>
    </source>
</evidence>
<evidence type="ECO:0000256" key="10">
    <source>
        <dbReference type="ARBA" id="ARBA00045874"/>
    </source>
</evidence>
<dbReference type="Gene3D" id="3.90.550.10">
    <property type="entry name" value="Spore Coat Polysaccharide Biosynthesis Protein SpsA, Chain A"/>
    <property type="match status" value="1"/>
</dbReference>
<dbReference type="Pfam" id="PF18403">
    <property type="entry name" value="Thioredoxin_15"/>
    <property type="match status" value="1"/>
</dbReference>
<dbReference type="Pfam" id="PF06427">
    <property type="entry name" value="UDP-g_GGTase"/>
    <property type="match status" value="1"/>
</dbReference>
<dbReference type="Pfam" id="PF18402">
    <property type="entry name" value="Thioredoxin_14"/>
    <property type="match status" value="1"/>
</dbReference>
<dbReference type="Pfam" id="PF18400">
    <property type="entry name" value="Thioredoxin_12"/>
    <property type="match status" value="1"/>
</dbReference>
<comment type="caution">
    <text evidence="18">The sequence shown here is derived from an EMBL/GenBank/DDBJ whole genome shotgun (WGS) entry which is preliminary data.</text>
</comment>
<dbReference type="PANTHER" id="PTHR11226">
    <property type="entry name" value="UDP-GLUCOSE GLYCOPROTEIN:GLUCOSYLTRANSFERASE"/>
    <property type="match status" value="1"/>
</dbReference>
<keyword evidence="5" id="KW-0328">Glycosyltransferase</keyword>
<dbReference type="Pfam" id="PF18401">
    <property type="entry name" value="Thioredoxin_13"/>
    <property type="match status" value="1"/>
</dbReference>
<evidence type="ECO:0000259" key="13">
    <source>
        <dbReference type="Pfam" id="PF18400"/>
    </source>
</evidence>
<dbReference type="GO" id="GO:0005788">
    <property type="term" value="C:endoplasmic reticulum lumen"/>
    <property type="evidence" value="ECO:0007669"/>
    <property type="project" value="UniProtKB-SubCell"/>
</dbReference>
<dbReference type="GO" id="GO:0051082">
    <property type="term" value="F:unfolded protein binding"/>
    <property type="evidence" value="ECO:0007669"/>
    <property type="project" value="TreeGrafter"/>
</dbReference>
<feature type="chain" id="PRO_5036408540" description="UDP-glucose:glycoprotein glucosyltransferase" evidence="12">
    <location>
        <begin position="20"/>
        <end position="1499"/>
    </location>
</feature>
<dbReference type="InterPro" id="IPR009448">
    <property type="entry name" value="UDP-g_GGtrans"/>
</dbReference>
<evidence type="ECO:0000256" key="3">
    <source>
        <dbReference type="ARBA" id="ARBA00004922"/>
    </source>
</evidence>
<dbReference type="PANTHER" id="PTHR11226:SF0">
    <property type="entry name" value="UDP-GLUCOSE:GLYCOPROTEIN GLUCOSYLTRANSFERASE"/>
    <property type="match status" value="1"/>
</dbReference>
<evidence type="ECO:0000256" key="1">
    <source>
        <dbReference type="ARBA" id="ARBA00001913"/>
    </source>
</evidence>
<dbReference type="OrthoDB" id="27683at2759"/>
<feature type="signal peptide" evidence="12">
    <location>
        <begin position="1"/>
        <end position="19"/>
    </location>
</feature>
<feature type="domain" description="UGGT thioredoxin-like" evidence="15">
    <location>
        <begin position="419"/>
        <end position="663"/>
    </location>
</feature>
<evidence type="ECO:0000256" key="2">
    <source>
        <dbReference type="ARBA" id="ARBA00004319"/>
    </source>
</evidence>
<gene>
    <name evidence="18" type="ORF">BOKJ2_LOCUS13342</name>
</gene>
<evidence type="ECO:0000313" key="19">
    <source>
        <dbReference type="Proteomes" id="UP000614601"/>
    </source>
</evidence>
<dbReference type="GO" id="GO:0036503">
    <property type="term" value="P:ERAD pathway"/>
    <property type="evidence" value="ECO:0007669"/>
    <property type="project" value="TreeGrafter"/>
</dbReference>
<dbReference type="InterPro" id="IPR040692">
    <property type="entry name" value="UGGT_TRXL_3"/>
</dbReference>
<organism evidence="18 19">
    <name type="scientific">Bursaphelenchus okinawaensis</name>
    <dbReference type="NCBI Taxonomy" id="465554"/>
    <lineage>
        <taxon>Eukaryota</taxon>
        <taxon>Metazoa</taxon>
        <taxon>Ecdysozoa</taxon>
        <taxon>Nematoda</taxon>
        <taxon>Chromadorea</taxon>
        <taxon>Rhabditida</taxon>
        <taxon>Tylenchina</taxon>
        <taxon>Tylenchomorpha</taxon>
        <taxon>Aphelenchoidea</taxon>
        <taxon>Aphelenchoididae</taxon>
        <taxon>Bursaphelenchus</taxon>
    </lineage>
</organism>
<dbReference type="Proteomes" id="UP000783686">
    <property type="component" value="Unassembled WGS sequence"/>
</dbReference>
<sequence>MKTSLRILYILFFISQVNATKNVVVSLQAQWNHTSFVAEASEYLASEDKNLFWRYLDQLADAKSLPSDRSHEAEYEVAYKNVVAIVGEARSDLIKLALALRIYSPRVSVFRQMGQDEHADCDTFVVVNNHKLCDLSGLDNALTSGDNSWFLSYTFDHIYEPKDENKPFAVLYCDLGTEKCSTFHKKLVSLAKVNKIQYVFRHYSKETEVSGVGLSGYGAELAIKNTEYKAVDDSQHNNADFDEEKDRDIHGLDFNVLRKNHPDSVASLKQLKRHLSDLEELTPLKQWEVSDLSYQAAYKIISAEPERALNELTDVSQNFPIRARSLVNVKVPQDFRQEVRMNQKVMKEDSGISEGENAFYVNGISVDVEQLDVFQLYETVLAEEKLASVFYNMGFRREYLSLLYQQKFIEEKANFAIDYREAYPEYLNNLDKDKQYKDWGNSVKALLQPTYMGMLRPIARNFFTLIFVVDPASPEAKNLLSVGHSLYIHRVPIRIGYVFVVNDDKTVSGLTDTGVALLNLYNFAKSDRKSVPKAIDLLVKCLEIISSNPSAEAVHNFFKKKFHGEDINDVFQADSDYDTGRTAGAAFLRRSLLEKAPKVMLNGIILDDASVTPDRIEEAILMQIMRQTNYLQRSVMMGKLTDRDNVQNWVMSQPEVLPRLNRRFLETPDVVVVHENVYPCAAKTEAEIAKIGQSELNQCVLERVKHFTREGGDKTRWLTLWLVVDFDSKSDRWVALNALKALKRSKTIRLAFIQSGSAKSQVNKFVHGLIEILPSEAAKEVLTKKLNDEAWLIKASKNVQKLEELKVKDLDVSSFKKEFAALSNFKLKLENEFAKRVVGEKKAAVIVNGEVYGPLKASETLEVEDIFLLEHLAKQRGAVELADAIDKLDVPAANDKSSDVLLRAWSAFAKYAVKKERRQLSLASDSESVLYLLAGDQKRGILDLTLVVDSLSKGAQRLSAVVASLTRVLNCDIKIVMNPKAKLSELPLKRFFRFSLNEELLFDTNGKIVSPALTFSELPNKQLLTLNIIPPDAWMVQPVFAKYDLDNIKMESVAQEDVVAVYELVHILLEGHCFDVESGSPPRGLQFILGTQTEPAVFDTIVMANLGYFQLKASPGAWILQLREGKSRGIYSIHNHTNTESEQGVQQIRVVIDSFLGRVIRVRVGKLPGKENEGLLSDSGAKDEVPMFAEEEEESIWSSIQNKLVGGDKHEQINIFSLASGHLYERFMRIMIVSVVKNTKHPVKFWLLNNYLSPQFRESLPKMAKYYGFDFELVEYKWPRWLHQQSEKQRIMWGYKILFLDVLFPLNIKKIIFVDADQVVRTDMMELMNFDLGGAPYGYTPFCDSRSSMEGFRFWKKGYWSNHLAGRRYHISALYVVDLAKFRQIAAGDRLRGQYQGLSADPNSLSNLDQDLPNNMIHQVRIKSLPQEWLWCETWCSDETKKQAKTIDLCNNPETKEPKLDSAMRIIPEWTEYDTEIKKVLSGELTPKVQQEEDSHAEL</sequence>
<evidence type="ECO:0000256" key="8">
    <source>
        <dbReference type="ARBA" id="ARBA00022824"/>
    </source>
</evidence>
<dbReference type="SUPFAM" id="SSF53448">
    <property type="entry name" value="Nucleotide-diphospho-sugar transferases"/>
    <property type="match status" value="1"/>
</dbReference>
<reference evidence="18" key="1">
    <citation type="submission" date="2020-09" db="EMBL/GenBank/DDBJ databases">
        <authorList>
            <person name="Kikuchi T."/>
        </authorList>
    </citation>
    <scope>NUCLEOTIDE SEQUENCE</scope>
    <source>
        <strain evidence="18">SH1</strain>
    </source>
</reference>
<evidence type="ECO:0000259" key="14">
    <source>
        <dbReference type="Pfam" id="PF18401"/>
    </source>
</evidence>
<keyword evidence="19" id="KW-1185">Reference proteome</keyword>
<evidence type="ECO:0000256" key="7">
    <source>
        <dbReference type="ARBA" id="ARBA00022729"/>
    </source>
</evidence>
<dbReference type="InterPro" id="IPR040525">
    <property type="entry name" value="UGGT_TRXL_4"/>
</dbReference>
<dbReference type="GO" id="GO:0018279">
    <property type="term" value="P:protein N-linked glycosylation via asparagine"/>
    <property type="evidence" value="ECO:0007669"/>
    <property type="project" value="TreeGrafter"/>
</dbReference>
<dbReference type="InterPro" id="IPR029044">
    <property type="entry name" value="Nucleotide-diphossugar_trans"/>
</dbReference>
<keyword evidence="8" id="KW-0256">Endoplasmic reticulum</keyword>
<dbReference type="Proteomes" id="UP000614601">
    <property type="component" value="Unassembled WGS sequence"/>
</dbReference>
<dbReference type="InterPro" id="IPR040694">
    <property type="entry name" value="UGGT_TRXL_2"/>
</dbReference>
<evidence type="ECO:0008006" key="20">
    <source>
        <dbReference type="Google" id="ProtNLM"/>
    </source>
</evidence>
<dbReference type="UniPathway" id="UPA00378"/>
<feature type="domain" description="UGGT thioredoxin-like" evidence="13">
    <location>
        <begin position="34"/>
        <end position="207"/>
    </location>
</feature>
<protein>
    <recommendedName>
        <fullName evidence="20">UDP-glucose:glycoprotein glucosyltransferase</fullName>
    </recommendedName>
</protein>
<feature type="domain" description="UGGT thioredoxin-like" evidence="14">
    <location>
        <begin position="279"/>
        <end position="411"/>
    </location>
</feature>
<dbReference type="InterPro" id="IPR040693">
    <property type="entry name" value="UGGT_TRXL_1"/>
</dbReference>
<feature type="domain" description="UDP-glucose:glycoprotein glucosyltransferase thioredoxin-like" evidence="16">
    <location>
        <begin position="690"/>
        <end position="904"/>
    </location>
</feature>